<dbReference type="CDD" id="cd03143">
    <property type="entry name" value="A4_beta-galactosidase_middle_domain"/>
    <property type="match status" value="1"/>
</dbReference>
<evidence type="ECO:0000313" key="2">
    <source>
        <dbReference type="EMBL" id="VTM52143.1"/>
    </source>
</evidence>
<keyword evidence="2" id="KW-0326">Glycosidase</keyword>
<proteinExistence type="predicted"/>
<accession>A0A4P0XVN6</accession>
<dbReference type="Gene3D" id="3.40.50.880">
    <property type="match status" value="1"/>
</dbReference>
<reference evidence="2" key="1">
    <citation type="submission" date="2019-04" db="EMBL/GenBank/DDBJ databases">
        <authorList>
            <consortium name="Pathogen Informatics"/>
        </authorList>
    </citation>
    <scope>NUCLEOTIDE SEQUENCE</scope>
    <source>
        <strain evidence="2">NCTC9183</strain>
    </source>
</reference>
<keyword evidence="2" id="KW-0378">Hydrolase</keyword>
<dbReference type="GO" id="GO:0004565">
    <property type="term" value="F:beta-galactosidase activity"/>
    <property type="evidence" value="ECO:0007669"/>
    <property type="project" value="UniProtKB-EC"/>
</dbReference>
<dbReference type="Pfam" id="PF08532">
    <property type="entry name" value="Glyco_hydro_42M"/>
    <property type="match status" value="1"/>
</dbReference>
<sequence length="56" mass="6651">MRGCRTEAKVAIIFDQQNRWALDDAQGPRNLGMEYEKTVNEHYRPFWGAGHRRRCD</sequence>
<protein>
    <submittedName>
        <fullName evidence="2">Beta-galactosidase</fullName>
        <ecNumber evidence="2">3.2.1.23</ecNumber>
    </submittedName>
</protein>
<evidence type="ECO:0000259" key="1">
    <source>
        <dbReference type="Pfam" id="PF08532"/>
    </source>
</evidence>
<gene>
    <name evidence="2" type="primary">bglY_3</name>
    <name evidence="2" type="ORF">NCTC9183_01978</name>
</gene>
<dbReference type="SUPFAM" id="SSF52317">
    <property type="entry name" value="Class I glutamine amidotransferase-like"/>
    <property type="match status" value="1"/>
</dbReference>
<dbReference type="EMBL" id="CABDVL010000003">
    <property type="protein sequence ID" value="VTM52143.1"/>
    <property type="molecule type" value="Genomic_DNA"/>
</dbReference>
<dbReference type="GO" id="GO:0005975">
    <property type="term" value="P:carbohydrate metabolic process"/>
    <property type="evidence" value="ECO:0007669"/>
    <property type="project" value="InterPro"/>
</dbReference>
<feature type="domain" description="Beta-galactosidase trimerisation" evidence="1">
    <location>
        <begin position="8"/>
        <end position="50"/>
    </location>
</feature>
<dbReference type="InterPro" id="IPR013738">
    <property type="entry name" value="Beta_galactosidase_Trimer"/>
</dbReference>
<dbReference type="AlphaFoldDB" id="A0A4P0XVN6"/>
<dbReference type="InterPro" id="IPR029062">
    <property type="entry name" value="Class_I_gatase-like"/>
</dbReference>
<dbReference type="EC" id="3.2.1.23" evidence="2"/>
<name>A0A4P0XVN6_KLEPN</name>
<organism evidence="2">
    <name type="scientific">Klebsiella pneumoniae</name>
    <dbReference type="NCBI Taxonomy" id="573"/>
    <lineage>
        <taxon>Bacteria</taxon>
        <taxon>Pseudomonadati</taxon>
        <taxon>Pseudomonadota</taxon>
        <taxon>Gammaproteobacteria</taxon>
        <taxon>Enterobacterales</taxon>
        <taxon>Enterobacteriaceae</taxon>
        <taxon>Klebsiella/Raoultella group</taxon>
        <taxon>Klebsiella</taxon>
        <taxon>Klebsiella pneumoniae complex</taxon>
    </lineage>
</organism>
<dbReference type="Proteomes" id="UP000507695">
    <property type="component" value="Unassembled WGS sequence"/>
</dbReference>